<accession>A0AA39WDD4</accession>
<dbReference type="Proteomes" id="UP001175000">
    <property type="component" value="Unassembled WGS sequence"/>
</dbReference>
<comment type="caution">
    <text evidence="2">The sequence shown here is derived from an EMBL/GenBank/DDBJ whole genome shotgun (WGS) entry which is preliminary data.</text>
</comment>
<dbReference type="EMBL" id="JAULSU010000006">
    <property type="protein sequence ID" value="KAK0613321.1"/>
    <property type="molecule type" value="Genomic_DNA"/>
</dbReference>
<feature type="compositionally biased region" description="Basic and acidic residues" evidence="1">
    <location>
        <begin position="7"/>
        <end position="37"/>
    </location>
</feature>
<name>A0AA39WDD4_9PEZI</name>
<sequence length="433" mass="49596">MDGQSLLREEVEREMNRESDRLRNELTDAKNRAEQAERASATLMEALSKAKQELVKAKQAPVPQGENGSLESAESLRAEIERLRSHIFSLQPYQQEFTADKAGRAYDEVVDGTTHWVTSFLEPILDDPESRSMIDKRRHTHGQILRDAVQHHPDLANASRIPETHVEIAIAIVMRFLHTHIFQTTLLGLYQNEVKFLTEVTDSLQTLAEPKRDTYTVRSWRAEALVGIMSDPRYATKRKAYIRALTEQLVRIFSVFIDGEDSFREICELCRKGVVKPAVALQKKMETSLHHFYIDDTPYFHPGSGNFNHVPFYKNLHSNRVKCEDVLHYRKPFNLTKLDPAPSDHQLFTELSYVMTVSPALYMRKIAKGDVMNQPILVRAEQALVTWGPMEDFEKFKAENKLTQMHRILNEKGPGGGLSFFASQIRSLKFGDA</sequence>
<gene>
    <name evidence="2" type="ORF">B0T14DRAFT_438897</name>
</gene>
<proteinExistence type="predicted"/>
<keyword evidence="3" id="KW-1185">Reference proteome</keyword>
<reference evidence="2" key="1">
    <citation type="submission" date="2023-06" db="EMBL/GenBank/DDBJ databases">
        <title>Genome-scale phylogeny and comparative genomics of the fungal order Sordariales.</title>
        <authorList>
            <consortium name="Lawrence Berkeley National Laboratory"/>
            <person name="Hensen N."/>
            <person name="Bonometti L."/>
            <person name="Westerberg I."/>
            <person name="Brannstrom I.O."/>
            <person name="Guillou S."/>
            <person name="Cros-Aarteil S."/>
            <person name="Calhoun S."/>
            <person name="Haridas S."/>
            <person name="Kuo A."/>
            <person name="Mondo S."/>
            <person name="Pangilinan J."/>
            <person name="Riley R."/>
            <person name="Labutti K."/>
            <person name="Andreopoulos B."/>
            <person name="Lipzen A."/>
            <person name="Chen C."/>
            <person name="Yanf M."/>
            <person name="Daum C."/>
            <person name="Ng V."/>
            <person name="Clum A."/>
            <person name="Steindorff A."/>
            <person name="Ohm R."/>
            <person name="Martin F."/>
            <person name="Silar P."/>
            <person name="Natvig D."/>
            <person name="Lalanne C."/>
            <person name="Gautier V."/>
            <person name="Ament-Velasquez S.L."/>
            <person name="Kruys A."/>
            <person name="Hutchinson M.I."/>
            <person name="Powell A.J."/>
            <person name="Barry K."/>
            <person name="Miller A.N."/>
            <person name="Grigoriev I.V."/>
            <person name="Debuchy R."/>
            <person name="Gladieux P."/>
            <person name="Thoren M.H."/>
            <person name="Johannesson H."/>
        </authorList>
    </citation>
    <scope>NUCLEOTIDE SEQUENCE</scope>
    <source>
        <strain evidence="2">CBS 606.72</strain>
    </source>
</reference>
<evidence type="ECO:0000313" key="2">
    <source>
        <dbReference type="EMBL" id="KAK0613321.1"/>
    </source>
</evidence>
<feature type="region of interest" description="Disordered" evidence="1">
    <location>
        <begin position="1"/>
        <end position="38"/>
    </location>
</feature>
<evidence type="ECO:0000313" key="3">
    <source>
        <dbReference type="Proteomes" id="UP001175000"/>
    </source>
</evidence>
<organism evidence="2 3">
    <name type="scientific">Immersiella caudata</name>
    <dbReference type="NCBI Taxonomy" id="314043"/>
    <lineage>
        <taxon>Eukaryota</taxon>
        <taxon>Fungi</taxon>
        <taxon>Dikarya</taxon>
        <taxon>Ascomycota</taxon>
        <taxon>Pezizomycotina</taxon>
        <taxon>Sordariomycetes</taxon>
        <taxon>Sordariomycetidae</taxon>
        <taxon>Sordariales</taxon>
        <taxon>Lasiosphaeriaceae</taxon>
        <taxon>Immersiella</taxon>
    </lineage>
</organism>
<protein>
    <submittedName>
        <fullName evidence="2">Uncharacterized protein</fullName>
    </submittedName>
</protein>
<dbReference type="AlphaFoldDB" id="A0AA39WDD4"/>
<evidence type="ECO:0000256" key="1">
    <source>
        <dbReference type="SAM" id="MobiDB-lite"/>
    </source>
</evidence>